<gene>
    <name evidence="10 13" type="primary">rsgA</name>
    <name evidence="13" type="ORF">JF922_25675</name>
</gene>
<evidence type="ECO:0000313" key="14">
    <source>
        <dbReference type="Proteomes" id="UP000612893"/>
    </source>
</evidence>
<dbReference type="GO" id="GO:0005525">
    <property type="term" value="F:GTP binding"/>
    <property type="evidence" value="ECO:0007669"/>
    <property type="project" value="UniProtKB-UniRule"/>
</dbReference>
<evidence type="ECO:0000256" key="7">
    <source>
        <dbReference type="ARBA" id="ARBA00022833"/>
    </source>
</evidence>
<evidence type="ECO:0000259" key="12">
    <source>
        <dbReference type="PROSITE" id="PS51721"/>
    </source>
</evidence>
<dbReference type="Gene3D" id="1.10.40.50">
    <property type="entry name" value="Probable gtpase engc, domain 3"/>
    <property type="match status" value="1"/>
</dbReference>
<keyword evidence="8 10" id="KW-0694">RNA-binding</keyword>
<proteinExistence type="inferred from homology"/>
<evidence type="ECO:0000256" key="9">
    <source>
        <dbReference type="ARBA" id="ARBA00023134"/>
    </source>
</evidence>
<dbReference type="EC" id="3.6.1.-" evidence="10"/>
<accession>A0A934K4C9</accession>
<evidence type="ECO:0000256" key="6">
    <source>
        <dbReference type="ARBA" id="ARBA00022801"/>
    </source>
</evidence>
<dbReference type="Proteomes" id="UP000612893">
    <property type="component" value="Unassembled WGS sequence"/>
</dbReference>
<dbReference type="GO" id="GO:0003924">
    <property type="term" value="F:GTPase activity"/>
    <property type="evidence" value="ECO:0007669"/>
    <property type="project" value="UniProtKB-UniRule"/>
</dbReference>
<evidence type="ECO:0000256" key="8">
    <source>
        <dbReference type="ARBA" id="ARBA00022884"/>
    </source>
</evidence>
<dbReference type="GO" id="GO:0042274">
    <property type="term" value="P:ribosomal small subunit biogenesis"/>
    <property type="evidence" value="ECO:0007669"/>
    <property type="project" value="UniProtKB-UniRule"/>
</dbReference>
<dbReference type="InterPro" id="IPR004881">
    <property type="entry name" value="Ribosome_biogen_GTPase_RsgA"/>
</dbReference>
<comment type="function">
    <text evidence="10">One of several proteins that assist in the late maturation steps of the functional core of the 30S ribosomal subunit. Helps release RbfA from mature subunits. May play a role in the assembly of ribosomal proteins into the subunit. Circularly permuted GTPase that catalyzes slow GTP hydrolysis, GTPase activity is stimulated by the 30S ribosomal subunit.</text>
</comment>
<feature type="domain" description="EngC GTPase" evidence="11">
    <location>
        <begin position="110"/>
        <end position="255"/>
    </location>
</feature>
<keyword evidence="3 10" id="KW-0479">Metal-binding</keyword>
<sequence>MDSDTVAWLYELGWNSHFAESLAALGDRSLSPGRVGADYGADFLVHLDSGTARADLSRELRTAGRHIAVGDWVALRAGGDRPEIAAVLDRQSAIRRKTPDMEVSEQVLAANVDVIFIATALDGDFNPRRVERLLTVAYQSGAAPVVLLTKADAGDAEAALAETRAVAPGVPALAISSRTGEGLDGVRQAIGRGRTAVLIGSSGVGKSTLINRLVGSQHLRTGAVHRSGQGRHVTTRRELFVLPGEGVVIDTPGLREIQLWAGEEALDQAFEDVEELVLSCRFSDCSHEGEPGCAPAAALADGTLDPDRWASYRKLQRELRSIEVRASARLQIEERRRWKALQKEAKSQMVAKRGPD</sequence>
<evidence type="ECO:0000256" key="3">
    <source>
        <dbReference type="ARBA" id="ARBA00022723"/>
    </source>
</evidence>
<keyword evidence="4 10" id="KW-0699">rRNA-binding</keyword>
<dbReference type="PROSITE" id="PS51721">
    <property type="entry name" value="G_CP"/>
    <property type="match status" value="1"/>
</dbReference>
<feature type="binding site" evidence="10">
    <location>
        <position position="293"/>
    </location>
    <ligand>
        <name>Zn(2+)</name>
        <dbReference type="ChEBI" id="CHEBI:29105"/>
    </ligand>
</feature>
<dbReference type="GO" id="GO:0019843">
    <property type="term" value="F:rRNA binding"/>
    <property type="evidence" value="ECO:0007669"/>
    <property type="project" value="UniProtKB-KW"/>
</dbReference>
<evidence type="ECO:0000313" key="13">
    <source>
        <dbReference type="EMBL" id="MBJ7601451.1"/>
    </source>
</evidence>
<evidence type="ECO:0000256" key="10">
    <source>
        <dbReference type="HAMAP-Rule" id="MF_01820"/>
    </source>
</evidence>
<dbReference type="Gene3D" id="3.40.50.300">
    <property type="entry name" value="P-loop containing nucleotide triphosphate hydrolases"/>
    <property type="match status" value="1"/>
</dbReference>
<keyword evidence="14" id="KW-1185">Reference proteome</keyword>
<evidence type="ECO:0000259" key="11">
    <source>
        <dbReference type="PROSITE" id="PS50936"/>
    </source>
</evidence>
<keyword evidence="9 10" id="KW-0342">GTP-binding</keyword>
<keyword evidence="1 10" id="KW-0963">Cytoplasm</keyword>
<comment type="similarity">
    <text evidence="10">Belongs to the TRAFAC class YlqF/YawG GTPase family. RsgA subfamily.</text>
</comment>
<dbReference type="EMBL" id="JAEKNR010000246">
    <property type="protein sequence ID" value="MBJ7601451.1"/>
    <property type="molecule type" value="Genomic_DNA"/>
</dbReference>
<dbReference type="InterPro" id="IPR027417">
    <property type="entry name" value="P-loop_NTPase"/>
</dbReference>
<feature type="binding site" evidence="10">
    <location>
        <position position="280"/>
    </location>
    <ligand>
        <name>Zn(2+)</name>
        <dbReference type="ChEBI" id="CHEBI:29105"/>
    </ligand>
</feature>
<reference evidence="13" key="1">
    <citation type="submission" date="2020-10" db="EMBL/GenBank/DDBJ databases">
        <title>Ca. Dormibacterota MAGs.</title>
        <authorList>
            <person name="Montgomery K."/>
        </authorList>
    </citation>
    <scope>NUCLEOTIDE SEQUENCE [LARGE SCALE GENOMIC DNA]</scope>
    <source>
        <strain evidence="13">SC8812_S17_10</strain>
    </source>
</reference>
<dbReference type="GO" id="GO:0046872">
    <property type="term" value="F:metal ion binding"/>
    <property type="evidence" value="ECO:0007669"/>
    <property type="project" value="UniProtKB-KW"/>
</dbReference>
<dbReference type="InterPro" id="IPR010914">
    <property type="entry name" value="RsgA_GTPase_dom"/>
</dbReference>
<dbReference type="InterPro" id="IPR030378">
    <property type="entry name" value="G_CP_dom"/>
</dbReference>
<protein>
    <recommendedName>
        <fullName evidence="10">Small ribosomal subunit biogenesis GTPase RsgA</fullName>
        <ecNumber evidence="10">3.6.1.-</ecNumber>
    </recommendedName>
</protein>
<dbReference type="AlphaFoldDB" id="A0A934K4C9"/>
<dbReference type="GO" id="GO:0005737">
    <property type="term" value="C:cytoplasm"/>
    <property type="evidence" value="ECO:0007669"/>
    <property type="project" value="UniProtKB-SubCell"/>
</dbReference>
<dbReference type="Pfam" id="PF03193">
    <property type="entry name" value="RsgA_GTPase"/>
    <property type="match status" value="1"/>
</dbReference>
<dbReference type="PANTHER" id="PTHR32120">
    <property type="entry name" value="SMALL RIBOSOMAL SUBUNIT BIOGENESIS GTPASE RSGA"/>
    <property type="match status" value="1"/>
</dbReference>
<comment type="caution">
    <text evidence="13">The sequence shown here is derived from an EMBL/GenBank/DDBJ whole genome shotgun (WGS) entry which is preliminary data.</text>
</comment>
<comment type="cofactor">
    <cofactor evidence="10">
        <name>Zn(2+)</name>
        <dbReference type="ChEBI" id="CHEBI:29105"/>
    </cofactor>
    <text evidence="10">Binds 1 zinc ion per subunit.</text>
</comment>
<feature type="binding site" evidence="10">
    <location>
        <position position="285"/>
    </location>
    <ligand>
        <name>Zn(2+)</name>
        <dbReference type="ChEBI" id="CHEBI:29105"/>
    </ligand>
</feature>
<keyword evidence="7 10" id="KW-0862">Zinc</keyword>
<dbReference type="PROSITE" id="PS50936">
    <property type="entry name" value="ENGC_GTPASE"/>
    <property type="match status" value="1"/>
</dbReference>
<evidence type="ECO:0000256" key="5">
    <source>
        <dbReference type="ARBA" id="ARBA00022741"/>
    </source>
</evidence>
<keyword evidence="2 10" id="KW-0690">Ribosome biogenesis</keyword>
<name>A0A934K4C9_9BACT</name>
<comment type="subunit">
    <text evidence="10">Monomer. Associates with 30S ribosomal subunit, binds 16S rRNA.</text>
</comment>
<dbReference type="NCBIfam" id="TIGR00157">
    <property type="entry name" value="ribosome small subunit-dependent GTPase A"/>
    <property type="match status" value="1"/>
</dbReference>
<evidence type="ECO:0000256" key="4">
    <source>
        <dbReference type="ARBA" id="ARBA00022730"/>
    </source>
</evidence>
<keyword evidence="5 10" id="KW-0547">Nucleotide-binding</keyword>
<feature type="domain" description="CP-type G" evidence="12">
    <location>
        <begin position="101"/>
        <end position="257"/>
    </location>
</feature>
<dbReference type="RefSeq" id="WP_338205688.1">
    <property type="nucleotide sequence ID" value="NZ_JAEKNR010000246.1"/>
</dbReference>
<dbReference type="CDD" id="cd01854">
    <property type="entry name" value="YjeQ_EngC"/>
    <property type="match status" value="1"/>
</dbReference>
<dbReference type="SUPFAM" id="SSF52540">
    <property type="entry name" value="P-loop containing nucleoside triphosphate hydrolases"/>
    <property type="match status" value="1"/>
</dbReference>
<organism evidence="13 14">
    <name type="scientific">Candidatus Nephthysia bennettiae</name>
    <dbReference type="NCBI Taxonomy" id="3127016"/>
    <lineage>
        <taxon>Bacteria</taxon>
        <taxon>Bacillati</taxon>
        <taxon>Candidatus Dormiibacterota</taxon>
        <taxon>Candidatus Dormibacteria</taxon>
        <taxon>Candidatus Dormibacterales</taxon>
        <taxon>Candidatus Dormibacteraceae</taxon>
        <taxon>Candidatus Nephthysia</taxon>
    </lineage>
</organism>
<feature type="binding site" evidence="10">
    <location>
        <begin position="149"/>
        <end position="152"/>
    </location>
    <ligand>
        <name>GTP</name>
        <dbReference type="ChEBI" id="CHEBI:37565"/>
    </ligand>
</feature>
<feature type="binding site" evidence="10">
    <location>
        <position position="287"/>
    </location>
    <ligand>
        <name>Zn(2+)</name>
        <dbReference type="ChEBI" id="CHEBI:29105"/>
    </ligand>
</feature>
<keyword evidence="6 10" id="KW-0378">Hydrolase</keyword>
<evidence type="ECO:0000256" key="2">
    <source>
        <dbReference type="ARBA" id="ARBA00022517"/>
    </source>
</evidence>
<feature type="binding site" evidence="10">
    <location>
        <begin position="200"/>
        <end position="208"/>
    </location>
    <ligand>
        <name>GTP</name>
        <dbReference type="ChEBI" id="CHEBI:37565"/>
    </ligand>
</feature>
<evidence type="ECO:0000256" key="1">
    <source>
        <dbReference type="ARBA" id="ARBA00022490"/>
    </source>
</evidence>
<dbReference type="HAMAP" id="MF_01820">
    <property type="entry name" value="GTPase_RsgA"/>
    <property type="match status" value="1"/>
</dbReference>
<dbReference type="PANTHER" id="PTHR32120:SF10">
    <property type="entry name" value="SMALL RIBOSOMAL SUBUNIT BIOGENESIS GTPASE RSGA"/>
    <property type="match status" value="1"/>
</dbReference>
<comment type="subcellular location">
    <subcellularLocation>
        <location evidence="10">Cytoplasm</location>
    </subcellularLocation>
</comment>